<feature type="transmembrane region" description="Helical" evidence="7">
    <location>
        <begin position="205"/>
        <end position="229"/>
    </location>
</feature>
<feature type="transmembrane region" description="Helical" evidence="7">
    <location>
        <begin position="303"/>
        <end position="325"/>
    </location>
</feature>
<feature type="transmembrane region" description="Helical" evidence="7">
    <location>
        <begin position="86"/>
        <end position="107"/>
    </location>
</feature>
<keyword evidence="3" id="KW-1003">Cell membrane</keyword>
<protein>
    <recommendedName>
        <fullName evidence="10">Sulfate exporter family transporter</fullName>
    </recommendedName>
</protein>
<dbReference type="Proteomes" id="UP000377798">
    <property type="component" value="Unassembled WGS sequence"/>
</dbReference>
<dbReference type="AlphaFoldDB" id="A0A8H2QY16"/>
<evidence type="ECO:0000256" key="7">
    <source>
        <dbReference type="SAM" id="Phobius"/>
    </source>
</evidence>
<comment type="subcellular location">
    <subcellularLocation>
        <location evidence="1">Cell membrane</location>
        <topology evidence="1">Multi-pass membrane protein</topology>
    </subcellularLocation>
</comment>
<feature type="transmembrane region" description="Helical" evidence="7">
    <location>
        <begin position="148"/>
        <end position="168"/>
    </location>
</feature>
<keyword evidence="4 7" id="KW-0812">Transmembrane</keyword>
<feature type="transmembrane region" description="Helical" evidence="7">
    <location>
        <begin position="274"/>
        <end position="291"/>
    </location>
</feature>
<evidence type="ECO:0000313" key="8">
    <source>
        <dbReference type="EMBL" id="VFB16512.1"/>
    </source>
</evidence>
<comment type="caution">
    <text evidence="8">The sequence shown here is derived from an EMBL/GenBank/DDBJ whole genome shotgun (WGS) entry which is preliminary data.</text>
</comment>
<evidence type="ECO:0000256" key="4">
    <source>
        <dbReference type="ARBA" id="ARBA00022692"/>
    </source>
</evidence>
<dbReference type="Pfam" id="PF03601">
    <property type="entry name" value="Cons_hypoth698"/>
    <property type="match status" value="1"/>
</dbReference>
<evidence type="ECO:0008006" key="10">
    <source>
        <dbReference type="Google" id="ProtNLM"/>
    </source>
</evidence>
<dbReference type="EMBL" id="CAACYI010000001">
    <property type="protein sequence ID" value="VFB16512.1"/>
    <property type="molecule type" value="Genomic_DNA"/>
</dbReference>
<proteinExistence type="inferred from homology"/>
<feature type="transmembrane region" description="Helical" evidence="7">
    <location>
        <begin position="113"/>
        <end position="136"/>
    </location>
</feature>
<dbReference type="InterPro" id="IPR018383">
    <property type="entry name" value="UPF0324_pro"/>
</dbReference>
<evidence type="ECO:0000256" key="6">
    <source>
        <dbReference type="ARBA" id="ARBA00023136"/>
    </source>
</evidence>
<feature type="transmembrane region" description="Helical" evidence="7">
    <location>
        <begin position="61"/>
        <end position="79"/>
    </location>
</feature>
<feature type="transmembrane region" description="Helical" evidence="7">
    <location>
        <begin position="241"/>
        <end position="262"/>
    </location>
</feature>
<gene>
    <name evidence="8" type="primary">yeiH</name>
    <name evidence="8" type="ORF">NCTC13150_01061</name>
</gene>
<dbReference type="RefSeq" id="WP_034440796.1">
    <property type="nucleotide sequence ID" value="NZ_CAACYI010000001.1"/>
</dbReference>
<organism evidence="8 9">
    <name type="scientific">Urinicoccus massiliensis</name>
    <dbReference type="NCBI Taxonomy" id="1723382"/>
    <lineage>
        <taxon>Bacteria</taxon>
        <taxon>Bacillati</taxon>
        <taxon>Bacillota</taxon>
        <taxon>Tissierellia</taxon>
        <taxon>Tissierellales</taxon>
        <taxon>Peptoniphilaceae</taxon>
        <taxon>Urinicoccus</taxon>
    </lineage>
</organism>
<dbReference type="PANTHER" id="PTHR30106:SF1">
    <property type="entry name" value="UPF0324 MEMBRANE PROTEIN FN0533"/>
    <property type="match status" value="1"/>
</dbReference>
<evidence type="ECO:0000256" key="1">
    <source>
        <dbReference type="ARBA" id="ARBA00004651"/>
    </source>
</evidence>
<keyword evidence="5 7" id="KW-1133">Transmembrane helix</keyword>
<dbReference type="PANTHER" id="PTHR30106">
    <property type="entry name" value="INNER MEMBRANE PROTEIN YEIH-RELATED"/>
    <property type="match status" value="1"/>
</dbReference>
<sequence length="328" mass="34585">MKQLKGIILCFFLALVASFLGSRLPIVGGAVFAVILGMVLNKPVSKLTWASDGIAFTSKKILQYAVILLGFSMNLKTILASGQESLPVILSTVSISLITAYVLTRALGLDRKIGILVGVGSSICGGSAIAATAPIIDANDEEVAKSISVIFLFNVLAAILFPSLGQWIGLSNQGFGLFAGTAINDTSSVTAAASSWDAIHQSNTLTIATVVKLTRTLAIIPISLALSFYEGRQSGKKDLKISSLVPSFILLFILASIIRTFIPLPESLILQLKTLSKFFITMAMAAIGLKTNLVHLVKTGGKAILVGMVCWIFITLTSLGVQSLIGIL</sequence>
<reference evidence="8 9" key="1">
    <citation type="submission" date="2019-02" db="EMBL/GenBank/DDBJ databases">
        <authorList>
            <consortium name="Pathogen Informatics"/>
        </authorList>
    </citation>
    <scope>NUCLEOTIDE SEQUENCE [LARGE SCALE GENOMIC DNA]</scope>
    <source>
        <strain evidence="8 9">3012STDY7089603</strain>
    </source>
</reference>
<accession>A0A8H2QY16</accession>
<evidence type="ECO:0000256" key="2">
    <source>
        <dbReference type="ARBA" id="ARBA00007977"/>
    </source>
</evidence>
<evidence type="ECO:0000256" key="3">
    <source>
        <dbReference type="ARBA" id="ARBA00022475"/>
    </source>
</evidence>
<evidence type="ECO:0000313" key="9">
    <source>
        <dbReference type="Proteomes" id="UP000377798"/>
    </source>
</evidence>
<dbReference type="GO" id="GO:0005886">
    <property type="term" value="C:plasma membrane"/>
    <property type="evidence" value="ECO:0007669"/>
    <property type="project" value="UniProtKB-SubCell"/>
</dbReference>
<name>A0A8H2QY16_9FIRM</name>
<evidence type="ECO:0000256" key="5">
    <source>
        <dbReference type="ARBA" id="ARBA00022989"/>
    </source>
</evidence>
<keyword evidence="6 7" id="KW-0472">Membrane</keyword>
<keyword evidence="9" id="KW-1185">Reference proteome</keyword>
<comment type="similarity">
    <text evidence="2">Belongs to the UPF0324 family.</text>
</comment>